<organism evidence="3 4">
    <name type="scientific">Treponema primitia (strain ATCC BAA-887 / DSM 12427 / ZAS-2)</name>
    <dbReference type="NCBI Taxonomy" id="545694"/>
    <lineage>
        <taxon>Bacteria</taxon>
        <taxon>Pseudomonadati</taxon>
        <taxon>Spirochaetota</taxon>
        <taxon>Spirochaetia</taxon>
        <taxon>Spirochaetales</taxon>
        <taxon>Treponemataceae</taxon>
        <taxon>Treponema</taxon>
    </lineage>
</organism>
<sequence length="243" mass="27456">MNTGSSFSDLAIYLVGTNSFMDAVVEEFDLVTRYKIEKPDKKARSPRTDSRKVLKKKLIASYEEKSGVFSISFTDIDAAFAQKVVNFCMHYLEGWFNELGIDKNKLERENLERNIENTFQEIQNLEQESQKLGVSVTDGRTIPSIALEQRRIALELGAQQQVYTQLKVQYELLKVTMASEKPVFQVLEMAEIPDRKSGPSRGVICAIVTFAAWFLAVFLAFVLNAITNIKRDPEAIAKLRGAS</sequence>
<keyword evidence="4" id="KW-1185">Reference proteome</keyword>
<evidence type="ECO:0000313" key="4">
    <source>
        <dbReference type="Proteomes" id="UP000009223"/>
    </source>
</evidence>
<dbReference type="EMBL" id="CP001843">
    <property type="protein sequence ID" value="AEF83794.1"/>
    <property type="molecule type" value="Genomic_DNA"/>
</dbReference>
<dbReference type="GO" id="GO:0004713">
    <property type="term" value="F:protein tyrosine kinase activity"/>
    <property type="evidence" value="ECO:0007669"/>
    <property type="project" value="TreeGrafter"/>
</dbReference>
<reference evidence="4" key="1">
    <citation type="submission" date="2009-12" db="EMBL/GenBank/DDBJ databases">
        <title>Complete sequence of Treponema primitia strain ZAS-2.</title>
        <authorList>
            <person name="Tetu S.G."/>
            <person name="Matson E."/>
            <person name="Ren Q."/>
            <person name="Seshadri R."/>
            <person name="Elbourne L."/>
            <person name="Hassan K.A."/>
            <person name="Durkin A."/>
            <person name="Radune D."/>
            <person name="Mohamoud Y."/>
            <person name="Shay R."/>
            <person name="Jin S."/>
            <person name="Zhang X."/>
            <person name="Lucey K."/>
            <person name="Ballor N.R."/>
            <person name="Ottesen E."/>
            <person name="Rosenthal R."/>
            <person name="Allen A."/>
            <person name="Leadbetter J.R."/>
            <person name="Paulsen I.T."/>
        </authorList>
    </citation>
    <scope>NUCLEOTIDE SEQUENCE [LARGE SCALE GENOMIC DNA]</scope>
    <source>
        <strain evidence="4">ATCC BAA-887 / DSM 12427 / ZAS-2</strain>
    </source>
</reference>
<feature type="transmembrane region" description="Helical" evidence="2">
    <location>
        <begin position="203"/>
        <end position="223"/>
    </location>
</feature>
<keyword evidence="2" id="KW-0472">Membrane</keyword>
<dbReference type="PANTHER" id="PTHR32309">
    <property type="entry name" value="TYROSINE-PROTEIN KINASE"/>
    <property type="match status" value="1"/>
</dbReference>
<dbReference type="KEGG" id="tpi:TREPR_0193"/>
<dbReference type="Proteomes" id="UP000009223">
    <property type="component" value="Chromosome"/>
</dbReference>
<dbReference type="InterPro" id="IPR050445">
    <property type="entry name" value="Bact_polysacc_biosynth/exp"/>
</dbReference>
<dbReference type="eggNOG" id="COG3206">
    <property type="taxonomic scope" value="Bacteria"/>
</dbReference>
<name>F5YMD0_TREPZ</name>
<keyword evidence="2" id="KW-1133">Transmembrane helix</keyword>
<feature type="coiled-coil region" evidence="1">
    <location>
        <begin position="101"/>
        <end position="135"/>
    </location>
</feature>
<keyword evidence="2" id="KW-0812">Transmembrane</keyword>
<dbReference type="STRING" id="545694.TREPR_0193"/>
<accession>F5YMD0</accession>
<evidence type="ECO:0000256" key="2">
    <source>
        <dbReference type="SAM" id="Phobius"/>
    </source>
</evidence>
<evidence type="ECO:0000313" key="3">
    <source>
        <dbReference type="EMBL" id="AEF83794.1"/>
    </source>
</evidence>
<gene>
    <name evidence="3" type="ordered locus">TREPR_0193</name>
</gene>
<dbReference type="GO" id="GO:0005886">
    <property type="term" value="C:plasma membrane"/>
    <property type="evidence" value="ECO:0007669"/>
    <property type="project" value="TreeGrafter"/>
</dbReference>
<evidence type="ECO:0000256" key="1">
    <source>
        <dbReference type="SAM" id="Coils"/>
    </source>
</evidence>
<dbReference type="HOGENOM" id="CLU_051175_0_0_12"/>
<dbReference type="AlphaFoldDB" id="F5YMD0"/>
<dbReference type="PANTHER" id="PTHR32309:SF13">
    <property type="entry name" value="FERRIC ENTEROBACTIN TRANSPORT PROTEIN FEPE"/>
    <property type="match status" value="1"/>
</dbReference>
<proteinExistence type="predicted"/>
<protein>
    <submittedName>
        <fullName evidence="3">Putative lipopolysaccharide biosynthesis protein</fullName>
    </submittedName>
</protein>
<reference evidence="3 4" key="2">
    <citation type="journal article" date="2011" name="ISME J.">
        <title>RNA-seq reveals cooperative metabolic interactions between two termite-gut spirochete species in co-culture.</title>
        <authorList>
            <person name="Rosenthal A.Z."/>
            <person name="Matson E.G."/>
            <person name="Eldar A."/>
            <person name="Leadbetter J.R."/>
        </authorList>
    </citation>
    <scope>NUCLEOTIDE SEQUENCE [LARGE SCALE GENOMIC DNA]</scope>
    <source>
        <strain evidence="4">ATCC BAA-887 / DSM 12427 / ZAS-2</strain>
    </source>
</reference>
<keyword evidence="1" id="KW-0175">Coiled coil</keyword>